<keyword evidence="2" id="KW-1185">Reference proteome</keyword>
<protein>
    <submittedName>
        <fullName evidence="1">ABC transporter F family member 3</fullName>
    </submittedName>
</protein>
<comment type="caution">
    <text evidence="1">The sequence shown here is derived from an EMBL/GenBank/DDBJ whole genome shotgun (WGS) entry which is preliminary data.</text>
</comment>
<evidence type="ECO:0000313" key="1">
    <source>
        <dbReference type="EMBL" id="KAI8025325.1"/>
    </source>
</evidence>
<dbReference type="EMBL" id="CM045760">
    <property type="protein sequence ID" value="KAI8025325.1"/>
    <property type="molecule type" value="Genomic_DNA"/>
</dbReference>
<accession>A0ACC0IIN7</accession>
<name>A0ACC0IIN7_9ERIC</name>
<evidence type="ECO:0000313" key="2">
    <source>
        <dbReference type="Proteomes" id="UP001060215"/>
    </source>
</evidence>
<dbReference type="Proteomes" id="UP001060215">
    <property type="component" value="Chromosome 3"/>
</dbReference>
<sequence length="73" mass="8232">MEGSSSWGKRRGHHFVCIFLPDFILIDLVLHLGKVSDDEHLISGSVEQLWAVSEGKVTPFTGTFQDYKKILQS</sequence>
<reference evidence="1 2" key="1">
    <citation type="journal article" date="2022" name="Plant J.">
        <title>Chromosome-level genome of Camellia lanceoleosa provides a valuable resource for understanding genome evolution and self-incompatibility.</title>
        <authorList>
            <person name="Gong W."/>
            <person name="Xiao S."/>
            <person name="Wang L."/>
            <person name="Liao Z."/>
            <person name="Chang Y."/>
            <person name="Mo W."/>
            <person name="Hu G."/>
            <person name="Li W."/>
            <person name="Zhao G."/>
            <person name="Zhu H."/>
            <person name="Hu X."/>
            <person name="Ji K."/>
            <person name="Xiang X."/>
            <person name="Song Q."/>
            <person name="Yuan D."/>
            <person name="Jin S."/>
            <person name="Zhang L."/>
        </authorList>
    </citation>
    <scope>NUCLEOTIDE SEQUENCE [LARGE SCALE GENOMIC DNA]</scope>
    <source>
        <strain evidence="1">SQ_2022a</strain>
    </source>
</reference>
<proteinExistence type="predicted"/>
<organism evidence="1 2">
    <name type="scientific">Camellia lanceoleosa</name>
    <dbReference type="NCBI Taxonomy" id="1840588"/>
    <lineage>
        <taxon>Eukaryota</taxon>
        <taxon>Viridiplantae</taxon>
        <taxon>Streptophyta</taxon>
        <taxon>Embryophyta</taxon>
        <taxon>Tracheophyta</taxon>
        <taxon>Spermatophyta</taxon>
        <taxon>Magnoliopsida</taxon>
        <taxon>eudicotyledons</taxon>
        <taxon>Gunneridae</taxon>
        <taxon>Pentapetalae</taxon>
        <taxon>asterids</taxon>
        <taxon>Ericales</taxon>
        <taxon>Theaceae</taxon>
        <taxon>Camellia</taxon>
    </lineage>
</organism>
<gene>
    <name evidence="1" type="ORF">LOK49_LG02G01064</name>
</gene>